<evidence type="ECO:0000313" key="1">
    <source>
        <dbReference type="EMBL" id="PWN49636.1"/>
    </source>
</evidence>
<dbReference type="EMBL" id="KZ820024">
    <property type="protein sequence ID" value="PWN49636.1"/>
    <property type="molecule type" value="Genomic_DNA"/>
</dbReference>
<sequence length="129" mass="14405">MPYRIEYAPSNRSACKGAIPCKGTKINKGELRLGTLAEIAGNQSFFWRHWGCVTDRVLNNMQDKDGLDTADDLDGFEDLRPEDQERVRRAFEQGHVAPEDIPLSARKSRDQDGGAAEASEEEPAKEKRG</sequence>
<name>A0ACD0NV27_9BASI</name>
<keyword evidence="2" id="KW-1185">Reference proteome</keyword>
<proteinExistence type="predicted"/>
<accession>A0ACD0NV27</accession>
<evidence type="ECO:0000313" key="2">
    <source>
        <dbReference type="Proteomes" id="UP000245626"/>
    </source>
</evidence>
<protein>
    <submittedName>
        <fullName evidence="1">Zf-PARP-domain-containing protein</fullName>
    </submittedName>
</protein>
<dbReference type="Proteomes" id="UP000245626">
    <property type="component" value="Unassembled WGS sequence"/>
</dbReference>
<gene>
    <name evidence="1" type="ORF">IE53DRAFT_317278</name>
</gene>
<organism evidence="1 2">
    <name type="scientific">Violaceomyces palustris</name>
    <dbReference type="NCBI Taxonomy" id="1673888"/>
    <lineage>
        <taxon>Eukaryota</taxon>
        <taxon>Fungi</taxon>
        <taxon>Dikarya</taxon>
        <taxon>Basidiomycota</taxon>
        <taxon>Ustilaginomycotina</taxon>
        <taxon>Ustilaginomycetes</taxon>
        <taxon>Violaceomycetales</taxon>
        <taxon>Violaceomycetaceae</taxon>
        <taxon>Violaceomyces</taxon>
    </lineage>
</organism>
<reference evidence="1 2" key="1">
    <citation type="journal article" date="2018" name="Mol. Biol. Evol.">
        <title>Broad Genomic Sampling Reveals a Smut Pathogenic Ancestry of the Fungal Clade Ustilaginomycotina.</title>
        <authorList>
            <person name="Kijpornyongpan T."/>
            <person name="Mondo S.J."/>
            <person name="Barry K."/>
            <person name="Sandor L."/>
            <person name="Lee J."/>
            <person name="Lipzen A."/>
            <person name="Pangilinan J."/>
            <person name="LaButti K."/>
            <person name="Hainaut M."/>
            <person name="Henrissat B."/>
            <person name="Grigoriev I.V."/>
            <person name="Spatafora J.W."/>
            <person name="Aime M.C."/>
        </authorList>
    </citation>
    <scope>NUCLEOTIDE SEQUENCE [LARGE SCALE GENOMIC DNA]</scope>
    <source>
        <strain evidence="1 2">SA 807</strain>
    </source>
</reference>